<keyword evidence="2" id="KW-1185">Reference proteome</keyword>
<dbReference type="AlphaFoldDB" id="A0A2T7BD90"/>
<organism evidence="1 2">
    <name type="scientific">Chitinophaga parva</name>
    <dbReference type="NCBI Taxonomy" id="2169414"/>
    <lineage>
        <taxon>Bacteria</taxon>
        <taxon>Pseudomonadati</taxon>
        <taxon>Bacteroidota</taxon>
        <taxon>Chitinophagia</taxon>
        <taxon>Chitinophagales</taxon>
        <taxon>Chitinophagaceae</taxon>
        <taxon>Chitinophaga</taxon>
    </lineage>
</organism>
<protein>
    <submittedName>
        <fullName evidence="1">Transcriptional regulator</fullName>
    </submittedName>
</protein>
<evidence type="ECO:0000313" key="2">
    <source>
        <dbReference type="Proteomes" id="UP000244450"/>
    </source>
</evidence>
<sequence length="34" mass="4326">MNAFEKWLQHLQQLWQERLQRLDEVLLKLKHKKP</sequence>
<comment type="caution">
    <text evidence="1">The sequence shown here is derived from an EMBL/GenBank/DDBJ whole genome shotgun (WGS) entry which is preliminary data.</text>
</comment>
<proteinExistence type="predicted"/>
<dbReference type="EMBL" id="QCYK01000003">
    <property type="protein sequence ID" value="PUZ22990.1"/>
    <property type="molecule type" value="Genomic_DNA"/>
</dbReference>
<accession>A0A2T7BD90</accession>
<gene>
    <name evidence="1" type="ORF">DCC81_21500</name>
</gene>
<reference evidence="1 2" key="1">
    <citation type="submission" date="2018-04" db="EMBL/GenBank/DDBJ databases">
        <title>Chitinophaga fuyangensis sp. nov., isolated from soil in a chemical factory.</title>
        <authorList>
            <person name="Chen K."/>
        </authorList>
    </citation>
    <scope>NUCLEOTIDE SEQUENCE [LARGE SCALE GENOMIC DNA]</scope>
    <source>
        <strain evidence="1 2">LY-1</strain>
    </source>
</reference>
<dbReference type="Proteomes" id="UP000244450">
    <property type="component" value="Unassembled WGS sequence"/>
</dbReference>
<evidence type="ECO:0000313" key="1">
    <source>
        <dbReference type="EMBL" id="PUZ22990.1"/>
    </source>
</evidence>
<name>A0A2T7BD90_9BACT</name>